<keyword evidence="8" id="KW-1133">Transmembrane helix</keyword>
<dbReference type="Gene3D" id="1.10.287.130">
    <property type="match status" value="1"/>
</dbReference>
<evidence type="ECO:0000256" key="3">
    <source>
        <dbReference type="ARBA" id="ARBA00022553"/>
    </source>
</evidence>
<keyword evidence="5 10" id="KW-0418">Kinase</keyword>
<dbReference type="InterPro" id="IPR005467">
    <property type="entry name" value="His_kinase_dom"/>
</dbReference>
<evidence type="ECO:0000313" key="11">
    <source>
        <dbReference type="Proteomes" id="UP001164459"/>
    </source>
</evidence>
<dbReference type="GO" id="GO:0016301">
    <property type="term" value="F:kinase activity"/>
    <property type="evidence" value="ECO:0007669"/>
    <property type="project" value="UniProtKB-KW"/>
</dbReference>
<keyword evidence="6" id="KW-0902">Two-component regulatory system</keyword>
<evidence type="ECO:0000256" key="7">
    <source>
        <dbReference type="SAM" id="MobiDB-lite"/>
    </source>
</evidence>
<dbReference type="PANTHER" id="PTHR43711:SF1">
    <property type="entry name" value="HISTIDINE KINASE 1"/>
    <property type="match status" value="1"/>
</dbReference>
<evidence type="ECO:0000256" key="2">
    <source>
        <dbReference type="ARBA" id="ARBA00012438"/>
    </source>
</evidence>
<keyword evidence="4" id="KW-0808">Transferase</keyword>
<dbReference type="Pfam" id="PF00512">
    <property type="entry name" value="HisKA"/>
    <property type="match status" value="1"/>
</dbReference>
<organism evidence="10 11">
    <name type="scientific">Nannocystis punicea</name>
    <dbReference type="NCBI Taxonomy" id="2995304"/>
    <lineage>
        <taxon>Bacteria</taxon>
        <taxon>Pseudomonadati</taxon>
        <taxon>Myxococcota</taxon>
        <taxon>Polyangia</taxon>
        <taxon>Nannocystales</taxon>
        <taxon>Nannocystaceae</taxon>
        <taxon>Nannocystis</taxon>
    </lineage>
</organism>
<gene>
    <name evidence="10" type="ORF">O0S08_15840</name>
</gene>
<dbReference type="CDD" id="cd00075">
    <property type="entry name" value="HATPase"/>
    <property type="match status" value="1"/>
</dbReference>
<feature type="domain" description="Histidine kinase" evidence="9">
    <location>
        <begin position="409"/>
        <end position="629"/>
    </location>
</feature>
<dbReference type="CDD" id="cd00082">
    <property type="entry name" value="HisKA"/>
    <property type="match status" value="1"/>
</dbReference>
<dbReference type="InterPro" id="IPR050736">
    <property type="entry name" value="Sensor_HK_Regulatory"/>
</dbReference>
<dbReference type="InterPro" id="IPR003661">
    <property type="entry name" value="HisK_dim/P_dom"/>
</dbReference>
<dbReference type="Gene3D" id="3.30.565.10">
    <property type="entry name" value="Histidine kinase-like ATPase, C-terminal domain"/>
    <property type="match status" value="1"/>
</dbReference>
<reference evidence="10" key="1">
    <citation type="submission" date="2022-11" db="EMBL/GenBank/DDBJ databases">
        <title>Minimal conservation of predation-associated metabolite biosynthetic gene clusters underscores biosynthetic potential of Myxococcota including descriptions for ten novel species: Archangium lansinium sp. nov., Myxococcus landrumus sp. nov., Nannocystis bai.</title>
        <authorList>
            <person name="Ahearne A."/>
            <person name="Stevens C."/>
            <person name="Dowd S."/>
        </authorList>
    </citation>
    <scope>NUCLEOTIDE SEQUENCE</scope>
    <source>
        <strain evidence="10">Fl3</strain>
    </source>
</reference>
<name>A0ABY7HEV4_9BACT</name>
<accession>A0ABY7HEV4</accession>
<dbReference type="InterPro" id="IPR036890">
    <property type="entry name" value="HATPase_C_sf"/>
</dbReference>
<dbReference type="Pfam" id="PF02518">
    <property type="entry name" value="HATPase_c"/>
    <property type="match status" value="1"/>
</dbReference>
<dbReference type="InterPro" id="IPR036097">
    <property type="entry name" value="HisK_dim/P_sf"/>
</dbReference>
<dbReference type="SMART" id="SM00388">
    <property type="entry name" value="HisKA"/>
    <property type="match status" value="1"/>
</dbReference>
<dbReference type="InterPro" id="IPR003594">
    <property type="entry name" value="HATPase_dom"/>
</dbReference>
<comment type="catalytic activity">
    <reaction evidence="1">
        <text>ATP + protein L-histidine = ADP + protein N-phospho-L-histidine.</text>
        <dbReference type="EC" id="2.7.13.3"/>
    </reaction>
</comment>
<protein>
    <recommendedName>
        <fullName evidence="2">histidine kinase</fullName>
        <ecNumber evidence="2">2.7.13.3</ecNumber>
    </recommendedName>
</protein>
<evidence type="ECO:0000313" key="10">
    <source>
        <dbReference type="EMBL" id="WAS97615.1"/>
    </source>
</evidence>
<dbReference type="SMART" id="SM00387">
    <property type="entry name" value="HATPase_c"/>
    <property type="match status" value="1"/>
</dbReference>
<sequence>MSPARRRTLALGLGVAAPTLALALGWLFAGLRERTMLAEQRQDELVQAAELLRAAVRESLEELRRREDARPFEHYGRFYRPPEVLALGEAVALSPLAGEPDDPRISAYFQLDPDGRVRTPYALEPGGSPRALAVEATVAGPEFAPLRALSFGSAAPAGDQSLTLALNDMGNAAYRDLADARRGDALAAERAQKVRLPQTSRNLVTWDAIQSQQAQSAPPPQQASAEPVFEAIQQQQRPASFKGNVPSDGSGRTLPKKHVVEDIPQESGPSLDYSPMAYLRLGETVVLQRVVSHAGAGSVQGAVLDRGRLAGEWLTALVARHALPEATPTLAASAATASCALARPVHDEVLPDLSFCFPAPAPPPGGSLALQLGVLLGLGGVVAAAIVAIARAARRSDELSAQKTAFVSAVSHELRTPLTTLRMHAEMLQEGLVASERLPVFYDDLAHESVRLSRLVENVLAVAQLEEGRRVLQLRPGDLAAQIRDIVDDQARHVERRGFPPVELALPDEPVTVRSDPQAVEQILVNLLDNALKYAADARAAGLRVELAARGDHAVLRVQDRGPGIPEADRDRVFDRFYRVARERDAHTPGTGLGLALVRELARGHGGEAVAVARPGGGAELQVRFPLTPAPAAAT</sequence>
<dbReference type="SUPFAM" id="SSF47384">
    <property type="entry name" value="Homodimeric domain of signal transducing histidine kinase"/>
    <property type="match status" value="1"/>
</dbReference>
<keyword evidence="8" id="KW-0812">Transmembrane</keyword>
<evidence type="ECO:0000256" key="8">
    <source>
        <dbReference type="SAM" id="Phobius"/>
    </source>
</evidence>
<dbReference type="Proteomes" id="UP001164459">
    <property type="component" value="Chromosome"/>
</dbReference>
<evidence type="ECO:0000259" key="9">
    <source>
        <dbReference type="PROSITE" id="PS50109"/>
    </source>
</evidence>
<dbReference type="PROSITE" id="PS50109">
    <property type="entry name" value="HIS_KIN"/>
    <property type="match status" value="1"/>
</dbReference>
<dbReference type="PANTHER" id="PTHR43711">
    <property type="entry name" value="TWO-COMPONENT HISTIDINE KINASE"/>
    <property type="match status" value="1"/>
</dbReference>
<dbReference type="PRINTS" id="PR00344">
    <property type="entry name" value="BCTRLSENSOR"/>
</dbReference>
<evidence type="ECO:0000256" key="1">
    <source>
        <dbReference type="ARBA" id="ARBA00000085"/>
    </source>
</evidence>
<proteinExistence type="predicted"/>
<evidence type="ECO:0000256" key="6">
    <source>
        <dbReference type="ARBA" id="ARBA00023012"/>
    </source>
</evidence>
<dbReference type="EC" id="2.7.13.3" evidence="2"/>
<feature type="region of interest" description="Disordered" evidence="7">
    <location>
        <begin position="234"/>
        <end position="255"/>
    </location>
</feature>
<feature type="transmembrane region" description="Helical" evidence="8">
    <location>
        <begin position="368"/>
        <end position="390"/>
    </location>
</feature>
<dbReference type="SUPFAM" id="SSF55874">
    <property type="entry name" value="ATPase domain of HSP90 chaperone/DNA topoisomerase II/histidine kinase"/>
    <property type="match status" value="1"/>
</dbReference>
<evidence type="ECO:0000256" key="5">
    <source>
        <dbReference type="ARBA" id="ARBA00022777"/>
    </source>
</evidence>
<dbReference type="EMBL" id="CP114040">
    <property type="protein sequence ID" value="WAS97615.1"/>
    <property type="molecule type" value="Genomic_DNA"/>
</dbReference>
<keyword evidence="8" id="KW-0472">Membrane</keyword>
<dbReference type="RefSeq" id="WP_269039982.1">
    <property type="nucleotide sequence ID" value="NZ_CP114040.1"/>
</dbReference>
<evidence type="ECO:0000256" key="4">
    <source>
        <dbReference type="ARBA" id="ARBA00022679"/>
    </source>
</evidence>
<dbReference type="InterPro" id="IPR004358">
    <property type="entry name" value="Sig_transdc_His_kin-like_C"/>
</dbReference>
<keyword evidence="11" id="KW-1185">Reference proteome</keyword>
<keyword evidence="3" id="KW-0597">Phosphoprotein</keyword>